<dbReference type="Proteomes" id="UP001165423">
    <property type="component" value="Unassembled WGS sequence"/>
</dbReference>
<comment type="caution">
    <text evidence="3">The sequence shown here is derived from an EMBL/GenBank/DDBJ whole genome shotgun (WGS) entry which is preliminary data.</text>
</comment>
<organism evidence="3 4">
    <name type="scientific">Cognatiluteimonas sedimenti</name>
    <dbReference type="NCBI Taxonomy" id="2927791"/>
    <lineage>
        <taxon>Bacteria</taxon>
        <taxon>Pseudomonadati</taxon>
        <taxon>Pseudomonadota</taxon>
        <taxon>Gammaproteobacteria</taxon>
        <taxon>Lysobacterales</taxon>
        <taxon>Lysobacteraceae</taxon>
        <taxon>Cognatiluteimonas</taxon>
    </lineage>
</organism>
<feature type="chain" id="PRO_5047096233" evidence="2">
    <location>
        <begin position="23"/>
        <end position="306"/>
    </location>
</feature>
<dbReference type="InterPro" id="IPR011990">
    <property type="entry name" value="TPR-like_helical_dom_sf"/>
</dbReference>
<feature type="region of interest" description="Disordered" evidence="1">
    <location>
        <begin position="280"/>
        <end position="306"/>
    </location>
</feature>
<dbReference type="RefSeq" id="WP_243318325.1">
    <property type="nucleotide sequence ID" value="NZ_JALGCL010000001.1"/>
</dbReference>
<evidence type="ECO:0000313" key="4">
    <source>
        <dbReference type="Proteomes" id="UP001165423"/>
    </source>
</evidence>
<dbReference type="SUPFAM" id="SSF52096">
    <property type="entry name" value="ClpP/crotonase"/>
    <property type="match status" value="1"/>
</dbReference>
<dbReference type="EMBL" id="JALGCL010000001">
    <property type="protein sequence ID" value="MCJ0824526.1"/>
    <property type="molecule type" value="Genomic_DNA"/>
</dbReference>
<dbReference type="NCBIfam" id="NF047558">
    <property type="entry name" value="TPR_END_plus"/>
    <property type="match status" value="1"/>
</dbReference>
<reference evidence="3 4" key="1">
    <citation type="submission" date="2022-03" db="EMBL/GenBank/DDBJ databases">
        <title>Luteimonas soily sp. nov., a novel bacterium isolated from the soil.</title>
        <authorList>
            <person name="Zhang X."/>
        </authorList>
    </citation>
    <scope>NUCLEOTIDE SEQUENCE [LARGE SCALE GENOMIC DNA]</scope>
    <source>
        <strain evidence="3 4">50</strain>
    </source>
</reference>
<evidence type="ECO:0000313" key="3">
    <source>
        <dbReference type="EMBL" id="MCJ0824526.1"/>
    </source>
</evidence>
<proteinExistence type="predicted"/>
<evidence type="ECO:0000256" key="2">
    <source>
        <dbReference type="SAM" id="SignalP"/>
    </source>
</evidence>
<dbReference type="SUPFAM" id="SSF48452">
    <property type="entry name" value="TPR-like"/>
    <property type="match status" value="1"/>
</dbReference>
<gene>
    <name evidence="3" type="ORF">MQC88_00890</name>
</gene>
<dbReference type="Gene3D" id="3.30.750.44">
    <property type="match status" value="1"/>
</dbReference>
<accession>A0ABT0A0M0</accession>
<evidence type="ECO:0000256" key="1">
    <source>
        <dbReference type="SAM" id="MobiDB-lite"/>
    </source>
</evidence>
<sequence>MPSRLRFPLALALALCCARAFAAQDDVQSLAQQATAAYQAKDYAASADAFVAAIAAGGDDPALYYNAACASALAGRKEAAFDLLAKAAAAGYTRVDAIRADTDLASLRADPRFEALLARTEKAEQRRQRMWNSPAFDTPYQPQLGEDQRVAGLSRLWSEARFNFASFDLVPELDWDALYLATLPDVRAAASTADYYQVLRRFVAQLRDGHSSVRPPVEVANQLDSQPGVRTALVEGRVFIVELLDPKLAESGAAPGLEITAIEGQPVQAWAQAHIAPTSRLPRRRTWPRAPTSGRCCPVHSGSRRG</sequence>
<keyword evidence="2" id="KW-0732">Signal</keyword>
<protein>
    <submittedName>
        <fullName evidence="3">Uncharacterized protein</fullName>
    </submittedName>
</protein>
<name>A0ABT0A0M0_9GAMM</name>
<feature type="signal peptide" evidence="2">
    <location>
        <begin position="1"/>
        <end position="22"/>
    </location>
</feature>
<keyword evidence="4" id="KW-1185">Reference proteome</keyword>
<dbReference type="InterPro" id="IPR029045">
    <property type="entry name" value="ClpP/crotonase-like_dom_sf"/>
</dbReference>